<keyword evidence="3" id="KW-0805">Transcription regulation</keyword>
<dbReference type="GO" id="GO:0006355">
    <property type="term" value="P:regulation of DNA-templated transcription"/>
    <property type="evidence" value="ECO:0007669"/>
    <property type="project" value="InterPro"/>
</dbReference>
<evidence type="ECO:0000256" key="3">
    <source>
        <dbReference type="ARBA" id="ARBA00023015"/>
    </source>
</evidence>
<dbReference type="PANTHER" id="PTHR10880">
    <property type="entry name" value="MORTALITY FACTOR 4-LIKE PROTEIN"/>
    <property type="match status" value="1"/>
</dbReference>
<dbReference type="InterPro" id="IPR008676">
    <property type="entry name" value="MRG"/>
</dbReference>
<keyword evidence="2" id="KW-0156">Chromatin regulator</keyword>
<dbReference type="Gene3D" id="2.30.30.140">
    <property type="match status" value="1"/>
</dbReference>
<feature type="region of interest" description="Disordered" evidence="6">
    <location>
        <begin position="54"/>
        <end position="77"/>
    </location>
</feature>
<dbReference type="EMBL" id="AGNL01002961">
    <property type="protein sequence ID" value="EJK75383.1"/>
    <property type="molecule type" value="Genomic_DNA"/>
</dbReference>
<dbReference type="InterPro" id="IPR038217">
    <property type="entry name" value="MRG_C_sf"/>
</dbReference>
<dbReference type="PANTHER" id="PTHR10880:SF15">
    <property type="entry name" value="MSL COMPLEX SUBUNIT 3"/>
    <property type="match status" value="1"/>
</dbReference>
<dbReference type="GO" id="GO:0000123">
    <property type="term" value="C:histone acetyltransferase complex"/>
    <property type="evidence" value="ECO:0007669"/>
    <property type="project" value="TreeGrafter"/>
</dbReference>
<dbReference type="PROSITE" id="PS51640">
    <property type="entry name" value="MRG"/>
    <property type="match status" value="1"/>
</dbReference>
<sequence>MAEGGNDLTKEIEFKLGQKVLSVDGSAPVDGLRPAPLFEAVIRDSSWKNIGQTGEILHQTPKKRKRNHDGGSGATEAASQERVYLVHFQGWNSRFDRWVRTHDIFEFEDNETNRARMMGPTPKKIENLQPHSWQLQSGGSANAVKPEEQSKPAEHHAKSKVKQNLQVISKACELPFTLQAMLVDDKDKITRVVYPFHVEGGPPKGGNIFLHVLPAELSIVEVVGQYIKTAKKEDLLEFAREQQKQRGEASGKEKDDENYDSRRPAFFATRIGSKELLKSRKSKRKKFAIDIVSLFDASAELFLLYEQERDRHARLVRKMNGSNGAKKDESSSLLSAKYGAVHLLRLFVKLPEILSKYGMPITNIRDGEREGEKNTRQAQDEDILFSRDKSNNFAGFLSELIVYLQQHVDELFKLNYEAVDITEE</sequence>
<evidence type="ECO:0000313" key="10">
    <source>
        <dbReference type="Proteomes" id="UP000266841"/>
    </source>
</evidence>
<dbReference type="GO" id="GO:0006325">
    <property type="term" value="P:chromatin organization"/>
    <property type="evidence" value="ECO:0007669"/>
    <property type="project" value="UniProtKB-KW"/>
</dbReference>
<dbReference type="OMA" id="THDIFEF"/>
<dbReference type="AlphaFoldDB" id="K0T9G1"/>
<evidence type="ECO:0000259" key="7">
    <source>
        <dbReference type="Pfam" id="PF05712"/>
    </source>
</evidence>
<dbReference type="eggNOG" id="KOG3001">
    <property type="taxonomic scope" value="Eukaryota"/>
</dbReference>
<dbReference type="GO" id="GO:0005634">
    <property type="term" value="C:nucleus"/>
    <property type="evidence" value="ECO:0007669"/>
    <property type="project" value="UniProtKB-SubCell"/>
</dbReference>
<protein>
    <submittedName>
        <fullName evidence="9">Uncharacterized protein</fullName>
    </submittedName>
</protein>
<name>K0T9G1_THAOC</name>
<comment type="subcellular location">
    <subcellularLocation>
        <location evidence="1">Nucleus</location>
    </subcellularLocation>
</comment>
<gene>
    <name evidence="9" type="ORF">THAOC_02893</name>
</gene>
<dbReference type="OrthoDB" id="124855at2759"/>
<dbReference type="InterPro" id="IPR026541">
    <property type="entry name" value="MRG_dom"/>
</dbReference>
<dbReference type="Proteomes" id="UP000266841">
    <property type="component" value="Unassembled WGS sequence"/>
</dbReference>
<feature type="region of interest" description="Disordered" evidence="6">
    <location>
        <begin position="134"/>
        <end position="161"/>
    </location>
</feature>
<feature type="domain" description="MSL3 chromodomain-like" evidence="8">
    <location>
        <begin position="78"/>
        <end position="114"/>
    </location>
</feature>
<feature type="domain" description="MRG" evidence="7">
    <location>
        <begin position="166"/>
        <end position="363"/>
    </location>
</feature>
<keyword evidence="10" id="KW-1185">Reference proteome</keyword>
<comment type="caution">
    <text evidence="9">The sequence shown here is derived from an EMBL/GenBank/DDBJ whole genome shotgun (WGS) entry which is preliminary data.</text>
</comment>
<proteinExistence type="predicted"/>
<dbReference type="InterPro" id="IPR053820">
    <property type="entry name" value="MSL3_chromo-like"/>
</dbReference>
<evidence type="ECO:0000259" key="8">
    <source>
        <dbReference type="Pfam" id="PF22732"/>
    </source>
</evidence>
<dbReference type="Pfam" id="PF22732">
    <property type="entry name" value="MSL3_chromo-like"/>
    <property type="match status" value="1"/>
</dbReference>
<evidence type="ECO:0000256" key="2">
    <source>
        <dbReference type="ARBA" id="ARBA00022853"/>
    </source>
</evidence>
<keyword evidence="5" id="KW-0539">Nucleus</keyword>
<dbReference type="Gene3D" id="1.10.274.30">
    <property type="entry name" value="MRG domain"/>
    <property type="match status" value="1"/>
</dbReference>
<reference evidence="9 10" key="1">
    <citation type="journal article" date="2012" name="Genome Biol.">
        <title>Genome and low-iron response of an oceanic diatom adapted to chronic iron limitation.</title>
        <authorList>
            <person name="Lommer M."/>
            <person name="Specht M."/>
            <person name="Roy A.S."/>
            <person name="Kraemer L."/>
            <person name="Andreson R."/>
            <person name="Gutowska M.A."/>
            <person name="Wolf J."/>
            <person name="Bergner S.V."/>
            <person name="Schilhabel M.B."/>
            <person name="Klostermeier U.C."/>
            <person name="Beiko R.G."/>
            <person name="Rosenstiel P."/>
            <person name="Hippler M."/>
            <person name="Laroche J."/>
        </authorList>
    </citation>
    <scope>NUCLEOTIDE SEQUENCE [LARGE SCALE GENOMIC DNA]</scope>
    <source>
        <strain evidence="9 10">CCMP1005</strain>
    </source>
</reference>
<dbReference type="SUPFAM" id="SSF54160">
    <property type="entry name" value="Chromo domain-like"/>
    <property type="match status" value="1"/>
</dbReference>
<keyword evidence="4" id="KW-0804">Transcription</keyword>
<dbReference type="Pfam" id="PF05712">
    <property type="entry name" value="MRG"/>
    <property type="match status" value="1"/>
</dbReference>
<accession>K0T9G1</accession>
<dbReference type="InterPro" id="IPR016197">
    <property type="entry name" value="Chromo-like_dom_sf"/>
</dbReference>
<evidence type="ECO:0000256" key="6">
    <source>
        <dbReference type="SAM" id="MobiDB-lite"/>
    </source>
</evidence>
<evidence type="ECO:0000313" key="9">
    <source>
        <dbReference type="EMBL" id="EJK75383.1"/>
    </source>
</evidence>
<evidence type="ECO:0000256" key="5">
    <source>
        <dbReference type="ARBA" id="ARBA00023242"/>
    </source>
</evidence>
<evidence type="ECO:0000256" key="4">
    <source>
        <dbReference type="ARBA" id="ARBA00023163"/>
    </source>
</evidence>
<evidence type="ECO:0000256" key="1">
    <source>
        <dbReference type="ARBA" id="ARBA00004123"/>
    </source>
</evidence>
<organism evidence="9 10">
    <name type="scientific">Thalassiosira oceanica</name>
    <name type="common">Marine diatom</name>
    <dbReference type="NCBI Taxonomy" id="159749"/>
    <lineage>
        <taxon>Eukaryota</taxon>
        <taxon>Sar</taxon>
        <taxon>Stramenopiles</taxon>
        <taxon>Ochrophyta</taxon>
        <taxon>Bacillariophyta</taxon>
        <taxon>Coscinodiscophyceae</taxon>
        <taxon>Thalassiosirophycidae</taxon>
        <taxon>Thalassiosirales</taxon>
        <taxon>Thalassiosiraceae</taxon>
        <taxon>Thalassiosira</taxon>
    </lineage>
</organism>
<feature type="compositionally biased region" description="Basic and acidic residues" evidence="6">
    <location>
        <begin position="145"/>
        <end position="156"/>
    </location>
</feature>